<evidence type="ECO:0000256" key="1">
    <source>
        <dbReference type="ARBA" id="ARBA00023125"/>
    </source>
</evidence>
<dbReference type="AlphaFoldDB" id="I5C2W5"/>
<dbReference type="STRING" id="1189621.A3SI_11074"/>
<dbReference type="GO" id="GO:0000976">
    <property type="term" value="F:transcription cis-regulatory region binding"/>
    <property type="evidence" value="ECO:0007669"/>
    <property type="project" value="TreeGrafter"/>
</dbReference>
<proteinExistence type="predicted"/>
<dbReference type="EMBL" id="AJYA01000023">
    <property type="protein sequence ID" value="EIM76167.1"/>
    <property type="molecule type" value="Genomic_DNA"/>
</dbReference>
<dbReference type="OrthoDB" id="1646880at2"/>
<dbReference type="InterPro" id="IPR039420">
    <property type="entry name" value="WalR-like"/>
</dbReference>
<comment type="caution">
    <text evidence="4">The sequence shown here is derived from an EMBL/GenBank/DDBJ whole genome shotgun (WGS) entry which is preliminary data.</text>
</comment>
<gene>
    <name evidence="4" type="ORF">A3SI_11074</name>
</gene>
<dbReference type="Proteomes" id="UP000005551">
    <property type="component" value="Unassembled WGS sequence"/>
</dbReference>
<name>I5C2W5_9BACT</name>
<feature type="domain" description="Response regulatory" evidence="3">
    <location>
        <begin position="2"/>
        <end position="106"/>
    </location>
</feature>
<protein>
    <submittedName>
        <fullName evidence="4">Two-component system-response regulator</fullName>
    </submittedName>
</protein>
<feature type="modified residue" description="4-aspartylphosphate" evidence="2">
    <location>
        <position position="55"/>
    </location>
</feature>
<keyword evidence="5" id="KW-1185">Reference proteome</keyword>
<keyword evidence="2" id="KW-0597">Phosphoprotein</keyword>
<reference evidence="4 5" key="1">
    <citation type="submission" date="2012-05" db="EMBL/GenBank/DDBJ databases">
        <title>Genome sequence of Nitritalea halalkaliphila LW7.</title>
        <authorList>
            <person name="Jangir P.K."/>
            <person name="Singh A."/>
            <person name="Shivaji S."/>
            <person name="Sharma R."/>
        </authorList>
    </citation>
    <scope>NUCLEOTIDE SEQUENCE [LARGE SCALE GENOMIC DNA]</scope>
    <source>
        <strain evidence="4 5">LW7</strain>
    </source>
</reference>
<accession>I5C2W5</accession>
<dbReference type="PROSITE" id="PS50110">
    <property type="entry name" value="RESPONSE_REGULATORY"/>
    <property type="match status" value="1"/>
</dbReference>
<dbReference type="SMART" id="SM00448">
    <property type="entry name" value="REC"/>
    <property type="match status" value="1"/>
</dbReference>
<dbReference type="InterPro" id="IPR011006">
    <property type="entry name" value="CheY-like_superfamily"/>
</dbReference>
<keyword evidence="1" id="KW-0238">DNA-binding</keyword>
<dbReference type="GO" id="GO:0006355">
    <property type="term" value="P:regulation of DNA-templated transcription"/>
    <property type="evidence" value="ECO:0007669"/>
    <property type="project" value="TreeGrafter"/>
</dbReference>
<dbReference type="PANTHER" id="PTHR48111">
    <property type="entry name" value="REGULATOR OF RPOS"/>
    <property type="match status" value="1"/>
</dbReference>
<dbReference type="GO" id="GO:0000156">
    <property type="term" value="F:phosphorelay response regulator activity"/>
    <property type="evidence" value="ECO:0007669"/>
    <property type="project" value="TreeGrafter"/>
</dbReference>
<evidence type="ECO:0000259" key="3">
    <source>
        <dbReference type="PROSITE" id="PS50110"/>
    </source>
</evidence>
<dbReference type="Gene3D" id="3.40.50.2300">
    <property type="match status" value="1"/>
</dbReference>
<dbReference type="GO" id="GO:0005829">
    <property type="term" value="C:cytosol"/>
    <property type="evidence" value="ECO:0007669"/>
    <property type="project" value="TreeGrafter"/>
</dbReference>
<dbReference type="Pfam" id="PF00072">
    <property type="entry name" value="Response_reg"/>
    <property type="match status" value="1"/>
</dbReference>
<evidence type="ECO:0000313" key="5">
    <source>
        <dbReference type="Proteomes" id="UP000005551"/>
    </source>
</evidence>
<dbReference type="PANTHER" id="PTHR48111:SF69">
    <property type="entry name" value="RESPONSE REGULATOR RECEIVER"/>
    <property type="match status" value="1"/>
</dbReference>
<organism evidence="4 5">
    <name type="scientific">Nitritalea halalkaliphila LW7</name>
    <dbReference type="NCBI Taxonomy" id="1189621"/>
    <lineage>
        <taxon>Bacteria</taxon>
        <taxon>Pseudomonadati</taxon>
        <taxon>Bacteroidota</taxon>
        <taxon>Cytophagia</taxon>
        <taxon>Cytophagales</taxon>
        <taxon>Cyclobacteriaceae</taxon>
        <taxon>Nitritalea</taxon>
    </lineage>
</organism>
<evidence type="ECO:0000313" key="4">
    <source>
        <dbReference type="EMBL" id="EIM76167.1"/>
    </source>
</evidence>
<dbReference type="GO" id="GO:0032993">
    <property type="term" value="C:protein-DNA complex"/>
    <property type="evidence" value="ECO:0007669"/>
    <property type="project" value="TreeGrafter"/>
</dbReference>
<evidence type="ECO:0000256" key="2">
    <source>
        <dbReference type="PROSITE-ProRule" id="PRU00169"/>
    </source>
</evidence>
<dbReference type="RefSeq" id="WP_009055241.1">
    <property type="nucleotide sequence ID" value="NZ_AJYA01000023.1"/>
</dbReference>
<dbReference type="SUPFAM" id="SSF52172">
    <property type="entry name" value="CheY-like"/>
    <property type="match status" value="1"/>
</dbReference>
<sequence>MKILLIEDEPLAAKRLQQLISKLQPESEICGLAQSNEEFEHLLTTQTEVDLIFCDIHLADGHSFHTLRKHRLETPVIFVTAFDQHALEAFDHYCIDYLLKPIEEVS</sequence>
<dbReference type="InterPro" id="IPR001789">
    <property type="entry name" value="Sig_transdc_resp-reg_receiver"/>
</dbReference>